<accession>A0A250X7F2</accession>
<protein>
    <submittedName>
        <fullName evidence="1">Uncharacterized protein</fullName>
    </submittedName>
</protein>
<dbReference type="Pfam" id="PF00702">
    <property type="entry name" value="Hydrolase"/>
    <property type="match status" value="1"/>
</dbReference>
<gene>
    <name evidence="1" type="ORF">CEUSTIGMA_g6437.t1</name>
</gene>
<dbReference type="Gene3D" id="1.10.150.240">
    <property type="entry name" value="Putative phosphatase, domain 2"/>
    <property type="match status" value="1"/>
</dbReference>
<sequence>MLRPKITACIFDMDGLLLDTETSYTVAQQQICQRFGKDFTWSLKAKMMGRKAIEAAEIFIQYLNLQGKITADEFLKEREEILDRLFASAPLLPGVDRLIRHLHACGIPIAVATSSHRRHFELKTQQHQELFSLFDCIVTGDQVKVSKPAPDIFLLALEQLNHYLKAVEVVSPPSDSPSGALTAGGVPLLPQNTLVFEDAPTGVDAGLAAGMQVLMVPDINLETSLRGKAHQEVESLELFIPDEWGLPPYVG</sequence>
<organism evidence="1 2">
    <name type="scientific">Chlamydomonas eustigma</name>
    <dbReference type="NCBI Taxonomy" id="1157962"/>
    <lineage>
        <taxon>Eukaryota</taxon>
        <taxon>Viridiplantae</taxon>
        <taxon>Chlorophyta</taxon>
        <taxon>core chlorophytes</taxon>
        <taxon>Chlorophyceae</taxon>
        <taxon>CS clade</taxon>
        <taxon>Chlamydomonadales</taxon>
        <taxon>Chlamydomonadaceae</taxon>
        <taxon>Chlamydomonas</taxon>
    </lineage>
</organism>
<dbReference type="PRINTS" id="PR00413">
    <property type="entry name" value="HADHALOGNASE"/>
</dbReference>
<dbReference type="STRING" id="1157962.A0A250X7F2"/>
<name>A0A250X7F2_9CHLO</name>
<dbReference type="OrthoDB" id="40579at2759"/>
<dbReference type="EMBL" id="BEGY01000038">
    <property type="protein sequence ID" value="GAX78997.1"/>
    <property type="molecule type" value="Genomic_DNA"/>
</dbReference>
<dbReference type="InterPro" id="IPR006439">
    <property type="entry name" value="HAD-SF_hydro_IA"/>
</dbReference>
<dbReference type="FunFam" id="1.10.150.240:FF:000001">
    <property type="entry name" value="Haloacid dehalogenase-like hydrolase domain"/>
    <property type="match status" value="1"/>
</dbReference>
<keyword evidence="2" id="KW-1185">Reference proteome</keyword>
<dbReference type="SFLD" id="SFLDS00003">
    <property type="entry name" value="Haloacid_Dehalogenase"/>
    <property type="match status" value="1"/>
</dbReference>
<dbReference type="AlphaFoldDB" id="A0A250X7F2"/>
<dbReference type="SFLD" id="SFLDG01129">
    <property type="entry name" value="C1.5:_HAD__Beta-PGM__Phosphata"/>
    <property type="match status" value="1"/>
</dbReference>
<dbReference type="InterPro" id="IPR023214">
    <property type="entry name" value="HAD_sf"/>
</dbReference>
<dbReference type="InterPro" id="IPR023198">
    <property type="entry name" value="PGP-like_dom2"/>
</dbReference>
<dbReference type="GO" id="GO:0016791">
    <property type="term" value="F:phosphatase activity"/>
    <property type="evidence" value="ECO:0007669"/>
    <property type="project" value="TreeGrafter"/>
</dbReference>
<dbReference type="Gene3D" id="3.40.50.1000">
    <property type="entry name" value="HAD superfamily/HAD-like"/>
    <property type="match status" value="1"/>
</dbReference>
<dbReference type="PANTHER" id="PTHR18901">
    <property type="entry name" value="2-DEOXYGLUCOSE-6-PHOSPHATE PHOSPHATASE 2"/>
    <property type="match status" value="1"/>
</dbReference>
<evidence type="ECO:0000313" key="2">
    <source>
        <dbReference type="Proteomes" id="UP000232323"/>
    </source>
</evidence>
<dbReference type="SUPFAM" id="SSF56784">
    <property type="entry name" value="HAD-like"/>
    <property type="match status" value="1"/>
</dbReference>
<reference evidence="1 2" key="1">
    <citation type="submission" date="2017-08" db="EMBL/GenBank/DDBJ databases">
        <title>Acidophilic green algal genome provides insights into adaptation to an acidic environment.</title>
        <authorList>
            <person name="Hirooka S."/>
            <person name="Hirose Y."/>
            <person name="Kanesaki Y."/>
            <person name="Higuchi S."/>
            <person name="Fujiwara T."/>
            <person name="Onuma R."/>
            <person name="Era A."/>
            <person name="Ohbayashi R."/>
            <person name="Uzuka A."/>
            <person name="Nozaki H."/>
            <person name="Yoshikawa H."/>
            <person name="Miyagishima S.Y."/>
        </authorList>
    </citation>
    <scope>NUCLEOTIDE SEQUENCE [LARGE SCALE GENOMIC DNA]</scope>
    <source>
        <strain evidence="1 2">NIES-2499</strain>
    </source>
</reference>
<comment type="caution">
    <text evidence="1">The sequence shown here is derived from an EMBL/GenBank/DDBJ whole genome shotgun (WGS) entry which is preliminary data.</text>
</comment>
<dbReference type="Proteomes" id="UP000232323">
    <property type="component" value="Unassembled WGS sequence"/>
</dbReference>
<evidence type="ECO:0000313" key="1">
    <source>
        <dbReference type="EMBL" id="GAX78997.1"/>
    </source>
</evidence>
<dbReference type="PANTHER" id="PTHR18901:SF38">
    <property type="entry name" value="PSEUDOURIDINE-5'-PHOSPHATASE"/>
    <property type="match status" value="1"/>
</dbReference>
<proteinExistence type="predicted"/>
<dbReference type="InterPro" id="IPR036412">
    <property type="entry name" value="HAD-like_sf"/>
</dbReference>